<dbReference type="EMBL" id="MBER01000133">
    <property type="protein sequence ID" value="OMC38008.1"/>
    <property type="molecule type" value="Genomic_DNA"/>
</dbReference>
<evidence type="ECO:0000313" key="3">
    <source>
        <dbReference type="Proteomes" id="UP000187001"/>
    </source>
</evidence>
<evidence type="ECO:0000259" key="1">
    <source>
        <dbReference type="Pfam" id="PF12728"/>
    </source>
</evidence>
<dbReference type="AlphaFoldDB" id="A0ABD6QG62"/>
<proteinExistence type="predicted"/>
<dbReference type="NCBIfam" id="TIGR01764">
    <property type="entry name" value="excise"/>
    <property type="match status" value="1"/>
</dbReference>
<dbReference type="Proteomes" id="UP000187001">
    <property type="component" value="Unassembled WGS sequence"/>
</dbReference>
<protein>
    <submittedName>
        <fullName evidence="2">Excisionase</fullName>
    </submittedName>
</protein>
<sequence>MAYRHTFCRMADDHIHEDIPSNPALTVTQVAAQLHTSPRTVQRWIKDGRLRAVRLPGGRSYRIFQRDVDAALTVIEASA</sequence>
<dbReference type="Pfam" id="PF12728">
    <property type="entry name" value="HTH_17"/>
    <property type="match status" value="1"/>
</dbReference>
<evidence type="ECO:0000313" key="2">
    <source>
        <dbReference type="EMBL" id="OMC38008.1"/>
    </source>
</evidence>
<comment type="caution">
    <text evidence="2">The sequence shown here is derived from an EMBL/GenBank/DDBJ whole genome shotgun (WGS) entry which is preliminary data.</text>
</comment>
<dbReference type="SUPFAM" id="SSF46955">
    <property type="entry name" value="Putative DNA-binding domain"/>
    <property type="match status" value="1"/>
</dbReference>
<gene>
    <name evidence="2" type="ORF">A5742_07820</name>
</gene>
<dbReference type="InterPro" id="IPR009061">
    <property type="entry name" value="DNA-bd_dom_put_sf"/>
</dbReference>
<dbReference type="InterPro" id="IPR010093">
    <property type="entry name" value="SinI_DNA-bd"/>
</dbReference>
<organism evidence="2 3">
    <name type="scientific">Mycolicibacterium fortuitum</name>
    <name type="common">Mycobacterium fortuitum</name>
    <dbReference type="NCBI Taxonomy" id="1766"/>
    <lineage>
        <taxon>Bacteria</taxon>
        <taxon>Bacillati</taxon>
        <taxon>Actinomycetota</taxon>
        <taxon>Actinomycetes</taxon>
        <taxon>Mycobacteriales</taxon>
        <taxon>Mycobacteriaceae</taxon>
        <taxon>Mycolicibacterium</taxon>
    </lineage>
</organism>
<dbReference type="Gene3D" id="1.10.1660.10">
    <property type="match status" value="1"/>
</dbReference>
<feature type="domain" description="Helix-turn-helix" evidence="1">
    <location>
        <begin position="25"/>
        <end position="72"/>
    </location>
</feature>
<accession>A0ABD6QG62</accession>
<name>A0ABD6QG62_MYCFO</name>
<reference evidence="2 3" key="1">
    <citation type="submission" date="2016-07" db="EMBL/GenBank/DDBJ databases">
        <authorList>
            <person name="Sutton G."/>
            <person name="Brinkac L."/>
            <person name="Sanka R."/>
            <person name="Adams M."/>
            <person name="Lau E."/>
            <person name="Kumar A."/>
            <person name="Macaden R."/>
        </authorList>
    </citation>
    <scope>NUCLEOTIDE SEQUENCE [LARGE SCALE GENOMIC DNA]</scope>
    <source>
        <strain evidence="2 3">GA-0871</strain>
    </source>
</reference>
<dbReference type="InterPro" id="IPR041657">
    <property type="entry name" value="HTH_17"/>
</dbReference>